<dbReference type="PANTHER" id="PTHR46630:SF1">
    <property type="entry name" value="TETRATRICOPEPTIDE REPEAT PROTEIN 29"/>
    <property type="match status" value="1"/>
</dbReference>
<dbReference type="Gene3D" id="1.25.40.10">
    <property type="entry name" value="Tetratricopeptide repeat domain"/>
    <property type="match status" value="2"/>
</dbReference>
<dbReference type="EMBL" id="JBHUPD010000003">
    <property type="protein sequence ID" value="MFD2873611.1"/>
    <property type="molecule type" value="Genomic_DNA"/>
</dbReference>
<evidence type="ECO:0000256" key="7">
    <source>
        <dbReference type="SAM" id="Coils"/>
    </source>
</evidence>
<keyword evidence="3" id="KW-0677">Repeat</keyword>
<dbReference type="InterPro" id="IPR019734">
    <property type="entry name" value="TPR_rpt"/>
</dbReference>
<comment type="similarity">
    <text evidence="5">Belongs to the Rap family.</text>
</comment>
<dbReference type="Pfam" id="PF13424">
    <property type="entry name" value="TPR_12"/>
    <property type="match status" value="1"/>
</dbReference>
<keyword evidence="8" id="KW-0472">Membrane</keyword>
<comment type="caution">
    <text evidence="9">The sequence shown here is derived from an EMBL/GenBank/DDBJ whole genome shotgun (WGS) entry which is preliminary data.</text>
</comment>
<feature type="repeat" description="TPR" evidence="6">
    <location>
        <begin position="109"/>
        <end position="142"/>
    </location>
</feature>
<dbReference type="RefSeq" id="WP_377186721.1">
    <property type="nucleotide sequence ID" value="NZ_JBHUPD010000003.1"/>
</dbReference>
<dbReference type="SUPFAM" id="SSF48452">
    <property type="entry name" value="TPR-like"/>
    <property type="match status" value="2"/>
</dbReference>
<feature type="transmembrane region" description="Helical" evidence="8">
    <location>
        <begin position="339"/>
        <end position="358"/>
    </location>
</feature>
<gene>
    <name evidence="9" type="ORF">ACFS5N_14090</name>
</gene>
<evidence type="ECO:0000256" key="5">
    <source>
        <dbReference type="ARBA" id="ARBA00038253"/>
    </source>
</evidence>
<evidence type="ECO:0000256" key="2">
    <source>
        <dbReference type="ARBA" id="ARBA00022490"/>
    </source>
</evidence>
<evidence type="ECO:0000313" key="10">
    <source>
        <dbReference type="Proteomes" id="UP001597557"/>
    </source>
</evidence>
<organism evidence="9 10">
    <name type="scientific">Mucilaginibacter ximonensis</name>
    <dbReference type="NCBI Taxonomy" id="538021"/>
    <lineage>
        <taxon>Bacteria</taxon>
        <taxon>Pseudomonadati</taxon>
        <taxon>Bacteroidota</taxon>
        <taxon>Sphingobacteriia</taxon>
        <taxon>Sphingobacteriales</taxon>
        <taxon>Sphingobacteriaceae</taxon>
        <taxon>Mucilaginibacter</taxon>
    </lineage>
</organism>
<accession>A0ABW5YE76</accession>
<dbReference type="PANTHER" id="PTHR46630">
    <property type="entry name" value="TETRATRICOPEPTIDE REPEAT PROTEIN 29"/>
    <property type="match status" value="1"/>
</dbReference>
<evidence type="ECO:0000256" key="6">
    <source>
        <dbReference type="PROSITE-ProRule" id="PRU00339"/>
    </source>
</evidence>
<keyword evidence="8" id="KW-1133">Transmembrane helix</keyword>
<evidence type="ECO:0000256" key="4">
    <source>
        <dbReference type="ARBA" id="ARBA00022803"/>
    </source>
</evidence>
<dbReference type="SMART" id="SM00028">
    <property type="entry name" value="TPR"/>
    <property type="match status" value="3"/>
</dbReference>
<proteinExistence type="inferred from homology"/>
<feature type="transmembrane region" description="Helical" evidence="8">
    <location>
        <begin position="403"/>
        <end position="420"/>
    </location>
</feature>
<evidence type="ECO:0000256" key="1">
    <source>
        <dbReference type="ARBA" id="ARBA00004496"/>
    </source>
</evidence>
<evidence type="ECO:0000256" key="3">
    <source>
        <dbReference type="ARBA" id="ARBA00022737"/>
    </source>
</evidence>
<feature type="transmembrane region" description="Helical" evidence="8">
    <location>
        <begin position="370"/>
        <end position="391"/>
    </location>
</feature>
<protein>
    <submittedName>
        <fullName evidence="9">Tetratricopeptide repeat protein</fullName>
    </submittedName>
</protein>
<keyword evidence="2" id="KW-0963">Cytoplasm</keyword>
<dbReference type="InterPro" id="IPR011990">
    <property type="entry name" value="TPR-like_helical_dom_sf"/>
</dbReference>
<name>A0ABW5YE76_9SPHI</name>
<dbReference type="PROSITE" id="PS50005">
    <property type="entry name" value="TPR"/>
    <property type="match status" value="1"/>
</dbReference>
<dbReference type="Proteomes" id="UP001597557">
    <property type="component" value="Unassembled WGS sequence"/>
</dbReference>
<evidence type="ECO:0000256" key="8">
    <source>
        <dbReference type="SAM" id="Phobius"/>
    </source>
</evidence>
<feature type="coiled-coil region" evidence="7">
    <location>
        <begin position="313"/>
        <end position="342"/>
    </location>
</feature>
<sequence>MSLTLTVYAQQKQIDSLRQLINTSNIDSLEINYNYQLSQFYSDKPDSALKYIGNGIRLARSKNYKSKVATGLYLYGYTYNLLGNYPAAIKNLFESLQLCNELNQRRFSINCYTMLASIYDDQKDEEKAIHYLQQAIALSREFKLDKALAQGYSSAAFYYNRANKPQMAFKYANLANVLAARLNDELITAYAQLNLGNTYLLLKQYDTGLAFLKTSVATTTRLGEHYRAMMANMLIADHYIAVHQTDSAKVYCINALNDAKIVGYTFQIMDSTEKLAALYDGYDQAKATAYYKQALALNKQLFDTEKTREFQNLTIAEEQRRRELEEQKLKEEEERKTNLQLVAIALFIPIFLMIVFLLSRTKMHRKLIDFMGVLSLMLLFEFITLLLHPLIERLTHHTPVFELIILVAIAAFLVPLHHSLTHWLKNKLSHQPAAHKLPQ</sequence>
<dbReference type="InterPro" id="IPR051476">
    <property type="entry name" value="Bac_ResReg_Asp_Phosphatase"/>
</dbReference>
<keyword evidence="7" id="KW-0175">Coiled coil</keyword>
<keyword evidence="10" id="KW-1185">Reference proteome</keyword>
<reference evidence="10" key="1">
    <citation type="journal article" date="2019" name="Int. J. Syst. Evol. Microbiol.">
        <title>The Global Catalogue of Microorganisms (GCM) 10K type strain sequencing project: providing services to taxonomists for standard genome sequencing and annotation.</title>
        <authorList>
            <consortium name="The Broad Institute Genomics Platform"/>
            <consortium name="The Broad Institute Genome Sequencing Center for Infectious Disease"/>
            <person name="Wu L."/>
            <person name="Ma J."/>
        </authorList>
    </citation>
    <scope>NUCLEOTIDE SEQUENCE [LARGE SCALE GENOMIC DNA]</scope>
    <source>
        <strain evidence="10">KCTC 22437</strain>
    </source>
</reference>
<keyword evidence="8" id="KW-0812">Transmembrane</keyword>
<keyword evidence="4 6" id="KW-0802">TPR repeat</keyword>
<comment type="subcellular location">
    <subcellularLocation>
        <location evidence="1">Cytoplasm</location>
    </subcellularLocation>
</comment>
<evidence type="ECO:0000313" key="9">
    <source>
        <dbReference type="EMBL" id="MFD2873611.1"/>
    </source>
</evidence>